<gene>
    <name evidence="1" type="ORF">C7451_11542</name>
</gene>
<name>A0A2V3US31_9SPHN</name>
<reference evidence="1 2" key="1">
    <citation type="submission" date="2018-05" db="EMBL/GenBank/DDBJ databases">
        <title>Genomic Encyclopedia of Type Strains, Phase IV (KMG-IV): sequencing the most valuable type-strain genomes for metagenomic binning, comparative biology and taxonomic classification.</title>
        <authorList>
            <person name="Goeker M."/>
        </authorList>
    </citation>
    <scope>NUCLEOTIDE SEQUENCE [LARGE SCALE GENOMIC DNA]</scope>
    <source>
        <strain evidence="1 2">DSM 3183</strain>
    </source>
</reference>
<protein>
    <submittedName>
        <fullName evidence="1">Uncharacterized protein</fullName>
    </submittedName>
</protein>
<dbReference type="RefSeq" id="WP_110300004.1">
    <property type="nucleotide sequence ID" value="NZ_QJJM01000015.1"/>
</dbReference>
<keyword evidence="2" id="KW-1185">Reference proteome</keyword>
<proteinExistence type="predicted"/>
<evidence type="ECO:0000313" key="1">
    <source>
        <dbReference type="EMBL" id="PXW69770.1"/>
    </source>
</evidence>
<comment type="caution">
    <text evidence="1">The sequence shown here is derived from an EMBL/GenBank/DDBJ whole genome shotgun (WGS) entry which is preliminary data.</text>
</comment>
<sequence length="319" mass="34853">MASAPAPWQLTLARIEGALPFISPELSECLALASLRRLWRMHVRDYPFDNLGIEHNPGLEADELVRSWYSEERRQFLSWISRRGHPTLAHAAKLVMDAKCHSEGFSEAYLPADRALERLDALLPTRDPMGTLLEWLAELRTEEIDFLEGGSETVQAGGIVITRASPRGAAWAASLSAAIRPHLFGLGSAPIVLAGTMPRRLFKEHREEPFPAALRGALDGASASAAEDIERMRAGLDRGQGALSHLKASSTAPQAWKILIGLGPLNRAELARALQVTKRTASQAASALVMSKLVSLRQLDGALRPQQNIINARFDQPEA</sequence>
<evidence type="ECO:0000313" key="2">
    <source>
        <dbReference type="Proteomes" id="UP000248014"/>
    </source>
</evidence>
<dbReference type="OrthoDB" id="7503192at2"/>
<organism evidence="1 2">
    <name type="scientific">Blastomonas natatoria</name>
    <dbReference type="NCBI Taxonomy" id="34015"/>
    <lineage>
        <taxon>Bacteria</taxon>
        <taxon>Pseudomonadati</taxon>
        <taxon>Pseudomonadota</taxon>
        <taxon>Alphaproteobacteria</taxon>
        <taxon>Sphingomonadales</taxon>
        <taxon>Sphingomonadaceae</taxon>
        <taxon>Blastomonas</taxon>
    </lineage>
</organism>
<dbReference type="AlphaFoldDB" id="A0A2V3US31"/>
<accession>A0A2V3US31</accession>
<dbReference type="EMBL" id="QJJM01000015">
    <property type="protein sequence ID" value="PXW69770.1"/>
    <property type="molecule type" value="Genomic_DNA"/>
</dbReference>
<dbReference type="Proteomes" id="UP000248014">
    <property type="component" value="Unassembled WGS sequence"/>
</dbReference>